<evidence type="ECO:0000313" key="3">
    <source>
        <dbReference type="Proteomes" id="UP000092819"/>
    </source>
</evidence>
<name>A0A1C3JKU8_9VIBR</name>
<protein>
    <recommendedName>
        <fullName evidence="1">DUF4935 domain-containing protein</fullName>
    </recommendedName>
</protein>
<keyword evidence="3" id="KW-1185">Reference proteome</keyword>
<dbReference type="Proteomes" id="UP000092819">
    <property type="component" value="Unassembled WGS sequence"/>
</dbReference>
<dbReference type="InterPro" id="IPR029060">
    <property type="entry name" value="PIN-like_dom_sf"/>
</dbReference>
<dbReference type="RefSeq" id="WP_065677725.1">
    <property type="nucleotide sequence ID" value="NZ_AP025463.1"/>
</dbReference>
<evidence type="ECO:0000313" key="2">
    <source>
        <dbReference type="EMBL" id="SBT15578.1"/>
    </source>
</evidence>
<feature type="domain" description="DUF4935" evidence="1">
    <location>
        <begin position="3"/>
        <end position="163"/>
    </location>
</feature>
<sequence length="369" mass="43519">MKIFLDTNVFYNNWFANNPNFKLMFHYLNNENEDLLLSELVVKEVENIRNRELEESVLEIERLVKKMEKLNSKKIKFSPDDLGVDIYDLNEILSNKVDWIDSINYESISQSLVVNRALKATKPFTGQEKGYRDTLIWLSFLEYLKEKDINGEIIFITNNKSDFFEVKKKKIRFHPDLQKDIDEYEIKAKITPYLNLYDFVNDKIDKIDKIDKDDHAIDKLALINELDDFFIDETDDYLEGMKNSQLSELFSTNLFSDRLTDVLDIDVVNWDGVEDPEIHSVSKLSGDDVYISCYYEMRGINMTISIDEVEYNQHMEEIESLHEFIEVEIDKINGIAKLLFGFRININASFIYDIKDEAPRELSVEYFNL</sequence>
<evidence type="ECO:0000259" key="1">
    <source>
        <dbReference type="Pfam" id="PF16289"/>
    </source>
</evidence>
<dbReference type="EMBL" id="FLQZ01000159">
    <property type="protein sequence ID" value="SBT15578.1"/>
    <property type="molecule type" value="Genomic_DNA"/>
</dbReference>
<dbReference type="AlphaFoldDB" id="A0A1C3JKU8"/>
<reference evidence="3" key="1">
    <citation type="submission" date="2016-06" db="EMBL/GenBank/DDBJ databases">
        <authorList>
            <person name="Rodrigo-Torres L."/>
            <person name="Arahal D.R."/>
        </authorList>
    </citation>
    <scope>NUCLEOTIDE SEQUENCE [LARGE SCALE GENOMIC DNA]</scope>
    <source>
        <strain evidence="3">CECT 7224</strain>
    </source>
</reference>
<dbReference type="InterPro" id="IPR032557">
    <property type="entry name" value="DUF4935"/>
</dbReference>
<dbReference type="SUPFAM" id="SSF88723">
    <property type="entry name" value="PIN domain-like"/>
    <property type="match status" value="1"/>
</dbReference>
<gene>
    <name evidence="2" type="ORF">VCE7224_04377</name>
</gene>
<dbReference type="Pfam" id="PF16289">
    <property type="entry name" value="PIN_12"/>
    <property type="match status" value="1"/>
</dbReference>
<organism evidence="2 3">
    <name type="scientific">Vibrio celticus</name>
    <dbReference type="NCBI Taxonomy" id="446372"/>
    <lineage>
        <taxon>Bacteria</taxon>
        <taxon>Pseudomonadati</taxon>
        <taxon>Pseudomonadota</taxon>
        <taxon>Gammaproteobacteria</taxon>
        <taxon>Vibrionales</taxon>
        <taxon>Vibrionaceae</taxon>
        <taxon>Vibrio</taxon>
    </lineage>
</organism>
<proteinExistence type="predicted"/>
<accession>A0A1C3JKU8</accession>